<dbReference type="InterPro" id="IPR001365">
    <property type="entry name" value="A_deaminase_dom"/>
</dbReference>
<evidence type="ECO:0000313" key="8">
    <source>
        <dbReference type="Proteomes" id="UP000198844"/>
    </source>
</evidence>
<dbReference type="NCBIfam" id="TIGR01430">
    <property type="entry name" value="aden_deam"/>
    <property type="match status" value="1"/>
</dbReference>
<sequence length="365" mass="40975">MKETLGNVPASRLGITLTDAHRAFFTALPKVELHCHLLGAVRHETFIALAEKSNAPIDREEIDAFYTRGEKPVGVLRVLRALDEHLLTHADDLHRIAYEYLADAAAHQVRHSEFFWNPTGTVRVSKIPYADAQAAIVTAIRDAARDFGISARLIPSIDREADPDEAVALVDWMCAHRADEVAGLGIDYRENDRPPELFWKAYRNARNAGFKTTAHAGEFGMPWRNVETAVDLLHCDRIDHGYTIVDNPQLAAQYAERGIVFTVVPTNSYYLRTLAPEVWAEQHPMRRMPDLGLKIHPNTDDPTLHKVTPSEAWQLMYSHFGFSIAELRQFMLNGIDGAWIDEATRHAWRAAWGADFDALAAALPA</sequence>
<protein>
    <submittedName>
        <fullName evidence="7">Adenosine deaminase</fullName>
    </submittedName>
</protein>
<evidence type="ECO:0000259" key="6">
    <source>
        <dbReference type="Pfam" id="PF00962"/>
    </source>
</evidence>
<dbReference type="Gene3D" id="3.20.20.140">
    <property type="entry name" value="Metal-dependent hydrolases"/>
    <property type="match status" value="1"/>
</dbReference>
<dbReference type="GO" id="GO:0043103">
    <property type="term" value="P:hypoxanthine salvage"/>
    <property type="evidence" value="ECO:0007669"/>
    <property type="project" value="TreeGrafter"/>
</dbReference>
<proteinExistence type="inferred from homology"/>
<evidence type="ECO:0000256" key="4">
    <source>
        <dbReference type="ARBA" id="ARBA00022801"/>
    </source>
</evidence>
<dbReference type="PANTHER" id="PTHR43114:SF6">
    <property type="entry name" value="ADENINE DEAMINASE"/>
    <property type="match status" value="1"/>
</dbReference>
<dbReference type="InterPro" id="IPR006330">
    <property type="entry name" value="Ado/ade_deaminase"/>
</dbReference>
<dbReference type="GO" id="GO:0006146">
    <property type="term" value="P:adenine catabolic process"/>
    <property type="evidence" value="ECO:0007669"/>
    <property type="project" value="TreeGrafter"/>
</dbReference>
<comment type="cofactor">
    <cofactor evidence="1">
        <name>Zn(2+)</name>
        <dbReference type="ChEBI" id="CHEBI:29105"/>
    </cofactor>
</comment>
<dbReference type="OrthoDB" id="105475at2"/>
<dbReference type="GO" id="GO:0000034">
    <property type="term" value="F:adenine deaminase activity"/>
    <property type="evidence" value="ECO:0007669"/>
    <property type="project" value="TreeGrafter"/>
</dbReference>
<dbReference type="AlphaFoldDB" id="A0A1I7EN17"/>
<dbReference type="GO" id="GO:0046872">
    <property type="term" value="F:metal ion binding"/>
    <property type="evidence" value="ECO:0007669"/>
    <property type="project" value="UniProtKB-KW"/>
</dbReference>
<dbReference type="RefSeq" id="WP_093644921.1">
    <property type="nucleotide sequence ID" value="NZ_FPBH01000035.1"/>
</dbReference>
<evidence type="ECO:0000256" key="5">
    <source>
        <dbReference type="ARBA" id="ARBA00022833"/>
    </source>
</evidence>
<keyword evidence="4" id="KW-0378">Hydrolase</keyword>
<organism evidence="7 8">
    <name type="scientific">Paraburkholderia aspalathi</name>
    <dbReference type="NCBI Taxonomy" id="1324617"/>
    <lineage>
        <taxon>Bacteria</taxon>
        <taxon>Pseudomonadati</taxon>
        <taxon>Pseudomonadota</taxon>
        <taxon>Betaproteobacteria</taxon>
        <taxon>Burkholderiales</taxon>
        <taxon>Burkholderiaceae</taxon>
        <taxon>Paraburkholderia</taxon>
    </lineage>
</organism>
<evidence type="ECO:0000256" key="3">
    <source>
        <dbReference type="ARBA" id="ARBA00022723"/>
    </source>
</evidence>
<reference evidence="7 8" key="1">
    <citation type="submission" date="2016-10" db="EMBL/GenBank/DDBJ databases">
        <authorList>
            <person name="de Groot N.N."/>
        </authorList>
    </citation>
    <scope>NUCLEOTIDE SEQUENCE [LARGE SCALE GENOMIC DNA]</scope>
    <source>
        <strain evidence="7 8">LMG 27731</strain>
    </source>
</reference>
<dbReference type="PANTHER" id="PTHR43114">
    <property type="entry name" value="ADENINE DEAMINASE"/>
    <property type="match status" value="1"/>
</dbReference>
<feature type="domain" description="Adenosine deaminase" evidence="6">
    <location>
        <begin position="29"/>
        <end position="346"/>
    </location>
</feature>
<dbReference type="InterPro" id="IPR032466">
    <property type="entry name" value="Metal_Hydrolase"/>
</dbReference>
<dbReference type="GO" id="GO:0005829">
    <property type="term" value="C:cytosol"/>
    <property type="evidence" value="ECO:0007669"/>
    <property type="project" value="TreeGrafter"/>
</dbReference>
<dbReference type="SUPFAM" id="SSF51556">
    <property type="entry name" value="Metallo-dependent hydrolases"/>
    <property type="match status" value="1"/>
</dbReference>
<accession>A0A1I7EN17</accession>
<dbReference type="EMBL" id="FPBH01000035">
    <property type="protein sequence ID" value="SFU25324.1"/>
    <property type="molecule type" value="Genomic_DNA"/>
</dbReference>
<comment type="similarity">
    <text evidence="2">Belongs to the metallo-dependent hydrolases superfamily. Adenosine and AMP deaminases family.</text>
</comment>
<evidence type="ECO:0000313" key="7">
    <source>
        <dbReference type="EMBL" id="SFU25324.1"/>
    </source>
</evidence>
<keyword evidence="3" id="KW-0479">Metal-binding</keyword>
<name>A0A1I7EN17_9BURK</name>
<gene>
    <name evidence="7" type="ORF">SAMN05192563_103522</name>
</gene>
<evidence type="ECO:0000256" key="2">
    <source>
        <dbReference type="ARBA" id="ARBA00006676"/>
    </source>
</evidence>
<evidence type="ECO:0000256" key="1">
    <source>
        <dbReference type="ARBA" id="ARBA00001947"/>
    </source>
</evidence>
<dbReference type="Pfam" id="PF00962">
    <property type="entry name" value="A_deaminase"/>
    <property type="match status" value="1"/>
</dbReference>
<keyword evidence="5" id="KW-0862">Zinc</keyword>
<dbReference type="Proteomes" id="UP000198844">
    <property type="component" value="Unassembled WGS sequence"/>
</dbReference>